<accession>A0A168PF57</accession>
<feature type="domain" description="HTH myb-type" evidence="2">
    <location>
        <begin position="102"/>
        <end position="152"/>
    </location>
</feature>
<sequence>MAQAESFNRIMSLDHILCSPPDRPALVLPYYGLPSPTSSYHSDDDAPLTPTYCKHRTSTPAFYESDNTKCHHPLNDRHRQVVVMTPPRQRRSQNSNAAQMSRRVPWTPDEDELLKQGYEQGLSWAMIASTYLPHRSRGCCWGRLKTLKNKRFLSVQRQLRVKSKPWKTLNPLDMQQQSLSKS</sequence>
<proteinExistence type="predicted"/>
<dbReference type="AlphaFoldDB" id="A0A168PF57"/>
<protein>
    <submittedName>
        <fullName evidence="3">Uncharacterized protein</fullName>
    </submittedName>
</protein>
<organism evidence="3">
    <name type="scientific">Absidia glauca</name>
    <name type="common">Pin mould</name>
    <dbReference type="NCBI Taxonomy" id="4829"/>
    <lineage>
        <taxon>Eukaryota</taxon>
        <taxon>Fungi</taxon>
        <taxon>Fungi incertae sedis</taxon>
        <taxon>Mucoromycota</taxon>
        <taxon>Mucoromycotina</taxon>
        <taxon>Mucoromycetes</taxon>
        <taxon>Mucorales</taxon>
        <taxon>Cunninghamellaceae</taxon>
        <taxon>Absidia</taxon>
    </lineage>
</organism>
<dbReference type="CDD" id="cd00167">
    <property type="entry name" value="SANT"/>
    <property type="match status" value="1"/>
</dbReference>
<dbReference type="EMBL" id="LT553800">
    <property type="protein sequence ID" value="SAM02278.1"/>
    <property type="molecule type" value="Genomic_DNA"/>
</dbReference>
<name>A0A168PF57_ABSGL</name>
<feature type="domain" description="Myb-like" evidence="1">
    <location>
        <begin position="98"/>
        <end position="148"/>
    </location>
</feature>
<dbReference type="InParanoid" id="A0A168PF57"/>
<dbReference type="PROSITE" id="PS50090">
    <property type="entry name" value="MYB_LIKE"/>
    <property type="match status" value="1"/>
</dbReference>
<dbReference type="InterPro" id="IPR009057">
    <property type="entry name" value="Homeodomain-like_sf"/>
</dbReference>
<keyword evidence="4" id="KW-1185">Reference proteome</keyword>
<dbReference type="Gene3D" id="1.10.10.60">
    <property type="entry name" value="Homeodomain-like"/>
    <property type="match status" value="1"/>
</dbReference>
<dbReference type="InterPro" id="IPR001005">
    <property type="entry name" value="SANT/Myb"/>
</dbReference>
<evidence type="ECO:0000313" key="4">
    <source>
        <dbReference type="Proteomes" id="UP000078561"/>
    </source>
</evidence>
<dbReference type="PROSITE" id="PS51294">
    <property type="entry name" value="HTH_MYB"/>
    <property type="match status" value="1"/>
</dbReference>
<evidence type="ECO:0000313" key="3">
    <source>
        <dbReference type="EMBL" id="SAM02278.1"/>
    </source>
</evidence>
<dbReference type="InterPro" id="IPR017930">
    <property type="entry name" value="Myb_dom"/>
</dbReference>
<evidence type="ECO:0000259" key="2">
    <source>
        <dbReference type="PROSITE" id="PS51294"/>
    </source>
</evidence>
<dbReference type="Proteomes" id="UP000078561">
    <property type="component" value="Unassembled WGS sequence"/>
</dbReference>
<reference evidence="3" key="1">
    <citation type="submission" date="2016-04" db="EMBL/GenBank/DDBJ databases">
        <authorList>
            <person name="Evans L.H."/>
            <person name="Alamgir A."/>
            <person name="Owens N."/>
            <person name="Weber N.D."/>
            <person name="Virtaneva K."/>
            <person name="Barbian K."/>
            <person name="Babar A."/>
            <person name="Rosenke K."/>
        </authorList>
    </citation>
    <scope>NUCLEOTIDE SEQUENCE [LARGE SCALE GENOMIC DNA]</scope>
    <source>
        <strain evidence="3">CBS 101.48</strain>
    </source>
</reference>
<gene>
    <name evidence="3" type="primary">ABSGL_08057.1 scaffold 9578</name>
</gene>
<dbReference type="OrthoDB" id="2143914at2759"/>
<evidence type="ECO:0000259" key="1">
    <source>
        <dbReference type="PROSITE" id="PS50090"/>
    </source>
</evidence>
<dbReference type="SUPFAM" id="SSF46689">
    <property type="entry name" value="Homeodomain-like"/>
    <property type="match status" value="1"/>
</dbReference>